<evidence type="ECO:0000259" key="7">
    <source>
        <dbReference type="SMART" id="SM00849"/>
    </source>
</evidence>
<dbReference type="InterPro" id="IPR052159">
    <property type="entry name" value="Competence_DNA_uptake"/>
</dbReference>
<evidence type="ECO:0000313" key="9">
    <source>
        <dbReference type="Proteomes" id="UP000242999"/>
    </source>
</evidence>
<keyword evidence="4 6" id="KW-1133">Transmembrane helix</keyword>
<comment type="subcellular location">
    <subcellularLocation>
        <location evidence="1">Cell membrane</location>
        <topology evidence="1">Multi-pass membrane protein</topology>
    </subcellularLocation>
</comment>
<feature type="domain" description="Metallo-beta-lactamase" evidence="7">
    <location>
        <begin position="542"/>
        <end position="705"/>
    </location>
</feature>
<dbReference type="EMBL" id="FNYH01000009">
    <property type="protein sequence ID" value="SEI76743.1"/>
    <property type="molecule type" value="Genomic_DNA"/>
</dbReference>
<sequence>MQGCFTRTTLLHWRTPAYFSAYLLGLWTSYLRGIWPSADEYLALLVLLVCVALKRYWLLSVYLLAILIGYTSLADRLSASLPLTWIGQDIWLVGEIQQREFSKPKTSTQFGRIRIQVLACQPVQENKPPDREIVHTQTCPLVGQSLYLSLYDALPQSMVVGQVWGLRTRLKPVRAYAHPASQKYALGADLVRGYVKTHAQSAQLYPQESTHWLTGIRQQGLQLLAAESQKKPELATAYQVLAALLLGEQQGLAQTTWTLFSATGSVHLLVVSGLHLGLLATAFLLLGRVLQIRRDTYVYSLWIALVLAVTAAYAGISGWQVPVQRAWGTLVFALVLITWVQQRINPWWAWGILLLGMLTLNPSLSARAGFWLSFVSVALIMWTYQHQTGTWRLWLSLQMRLFWGLMPLLLLFQLPVSLWGPLVNLLLVPLMGMFLPLCFLALGLAALGETALLVFAAHSIDWVLQVLHGLQTVPLSVWQDYPVQMPWVVLIALAALPTGMLALRGVGVMAAVLAYVLTLVPVTGQQKLASGEVHLHLFDVGQGLSLLLETQHHRLLYDVGIGYPSGFAPIKDYLPELKALDAVVLSHGDRDHSGAWPVLAPHVRPQVIWHGMDMAPPQGQVRQRACQGVHTWVWDDVEFTLIGPMSAHQLSANDTSCMLLVSTPWRQHILVTGDVSRAYEYQRLALAGKTQQLEADKISVWVAGHHGSRTSTHPSLLRRWRPEYLAYSHGWRSSYGHPHGQVVQHAAALGIRQVSTSDLGRLTWSFYRQGIRFQSQRSHYLQDASWQGGWAYP</sequence>
<evidence type="ECO:0000256" key="3">
    <source>
        <dbReference type="ARBA" id="ARBA00022692"/>
    </source>
</evidence>
<feature type="transmembrane region" description="Helical" evidence="6">
    <location>
        <begin position="422"/>
        <end position="444"/>
    </location>
</feature>
<gene>
    <name evidence="8" type="ORF">SAMN05421831_109138</name>
</gene>
<dbReference type="AlphaFoldDB" id="A0A1H6T9H4"/>
<protein>
    <submittedName>
        <fullName evidence="8">Competence protein ComEC</fullName>
    </submittedName>
</protein>
<keyword evidence="5 6" id="KW-0472">Membrane</keyword>
<feature type="transmembrane region" description="Helical" evidence="6">
    <location>
        <begin position="397"/>
        <end position="416"/>
    </location>
</feature>
<keyword evidence="9" id="KW-1185">Reference proteome</keyword>
<dbReference type="Pfam" id="PF03772">
    <property type="entry name" value="Competence"/>
    <property type="match status" value="1"/>
</dbReference>
<evidence type="ECO:0000256" key="5">
    <source>
        <dbReference type="ARBA" id="ARBA00023136"/>
    </source>
</evidence>
<reference evidence="9" key="1">
    <citation type="submission" date="2016-10" db="EMBL/GenBank/DDBJ databases">
        <authorList>
            <person name="Varghese N."/>
            <person name="Submissions S."/>
        </authorList>
    </citation>
    <scope>NUCLEOTIDE SEQUENCE [LARGE SCALE GENOMIC DNA]</scope>
    <source>
        <strain evidence="9">DSM 7165</strain>
    </source>
</reference>
<accession>A0A1H6T9H4</accession>
<dbReference type="InterPro" id="IPR004797">
    <property type="entry name" value="Competence_ComEC/Rec2"/>
</dbReference>
<dbReference type="SMART" id="SM00849">
    <property type="entry name" value="Lactamase_B"/>
    <property type="match status" value="1"/>
</dbReference>
<dbReference type="SUPFAM" id="SSF56281">
    <property type="entry name" value="Metallo-hydrolase/oxidoreductase"/>
    <property type="match status" value="1"/>
</dbReference>
<organism evidence="8 9">
    <name type="scientific">Allopseudospirillum japonicum</name>
    <dbReference type="NCBI Taxonomy" id="64971"/>
    <lineage>
        <taxon>Bacteria</taxon>
        <taxon>Pseudomonadati</taxon>
        <taxon>Pseudomonadota</taxon>
        <taxon>Gammaproteobacteria</taxon>
        <taxon>Oceanospirillales</taxon>
        <taxon>Oceanospirillaceae</taxon>
        <taxon>Allopseudospirillum</taxon>
    </lineage>
</organism>
<dbReference type="InterPro" id="IPR001279">
    <property type="entry name" value="Metallo-B-lactamas"/>
</dbReference>
<proteinExistence type="predicted"/>
<dbReference type="RefSeq" id="WP_093310875.1">
    <property type="nucleotide sequence ID" value="NZ_FNYH01000009.1"/>
</dbReference>
<evidence type="ECO:0000313" key="8">
    <source>
        <dbReference type="EMBL" id="SEI76743.1"/>
    </source>
</evidence>
<dbReference type="PANTHER" id="PTHR30619:SF1">
    <property type="entry name" value="RECOMBINATION PROTEIN 2"/>
    <property type="match status" value="1"/>
</dbReference>
<dbReference type="InterPro" id="IPR036866">
    <property type="entry name" value="RibonucZ/Hydroxyglut_hydro"/>
</dbReference>
<dbReference type="NCBIfam" id="TIGR00361">
    <property type="entry name" value="ComEC_Rec2"/>
    <property type="match status" value="1"/>
</dbReference>
<feature type="transmembrane region" description="Helical" evidence="6">
    <location>
        <begin position="487"/>
        <end position="517"/>
    </location>
</feature>
<feature type="transmembrane region" description="Helical" evidence="6">
    <location>
        <begin position="17"/>
        <end position="35"/>
    </location>
</feature>
<dbReference type="InterPro" id="IPR004477">
    <property type="entry name" value="ComEC_N"/>
</dbReference>
<evidence type="ECO:0000256" key="1">
    <source>
        <dbReference type="ARBA" id="ARBA00004651"/>
    </source>
</evidence>
<dbReference type="GO" id="GO:0030420">
    <property type="term" value="P:establishment of competence for transformation"/>
    <property type="evidence" value="ECO:0007669"/>
    <property type="project" value="InterPro"/>
</dbReference>
<dbReference type="Proteomes" id="UP000242999">
    <property type="component" value="Unassembled WGS sequence"/>
</dbReference>
<dbReference type="Gene3D" id="3.60.15.10">
    <property type="entry name" value="Ribonuclease Z/Hydroxyacylglutathione hydrolase-like"/>
    <property type="match status" value="1"/>
</dbReference>
<evidence type="ECO:0000256" key="6">
    <source>
        <dbReference type="SAM" id="Phobius"/>
    </source>
</evidence>
<feature type="transmembrane region" description="Helical" evidence="6">
    <location>
        <begin position="266"/>
        <end position="286"/>
    </location>
</feature>
<feature type="transmembrane region" description="Helical" evidence="6">
    <location>
        <begin position="322"/>
        <end position="340"/>
    </location>
</feature>
<dbReference type="OrthoDB" id="9761531at2"/>
<dbReference type="GO" id="GO:0005886">
    <property type="term" value="C:plasma membrane"/>
    <property type="evidence" value="ECO:0007669"/>
    <property type="project" value="UniProtKB-SubCell"/>
</dbReference>
<keyword evidence="3 6" id="KW-0812">Transmembrane</keyword>
<dbReference type="NCBIfam" id="TIGR00360">
    <property type="entry name" value="ComEC_N-term"/>
    <property type="match status" value="1"/>
</dbReference>
<name>A0A1H6T9H4_9GAMM</name>
<dbReference type="PANTHER" id="PTHR30619">
    <property type="entry name" value="DNA INTERNALIZATION/COMPETENCE PROTEIN COMEC/REC2"/>
    <property type="match status" value="1"/>
</dbReference>
<evidence type="ECO:0000256" key="2">
    <source>
        <dbReference type="ARBA" id="ARBA00022475"/>
    </source>
</evidence>
<feature type="transmembrane region" description="Helical" evidence="6">
    <location>
        <begin position="298"/>
        <end position="316"/>
    </location>
</feature>
<keyword evidence="2" id="KW-1003">Cell membrane</keyword>
<feature type="transmembrane region" description="Helical" evidence="6">
    <location>
        <begin position="42"/>
        <end position="70"/>
    </location>
</feature>
<evidence type="ECO:0000256" key="4">
    <source>
        <dbReference type="ARBA" id="ARBA00022989"/>
    </source>
</evidence>
<dbReference type="Pfam" id="PF00753">
    <property type="entry name" value="Lactamase_B"/>
    <property type="match status" value="1"/>
</dbReference>
<dbReference type="STRING" id="64971.SAMN05421831_109138"/>